<gene>
    <name evidence="3" type="ORF">DM02DRAFT_545142</name>
</gene>
<dbReference type="Proteomes" id="UP000244855">
    <property type="component" value="Unassembled WGS sequence"/>
</dbReference>
<keyword evidence="4" id="KW-1185">Reference proteome</keyword>
<evidence type="ECO:0000256" key="1">
    <source>
        <dbReference type="SAM" id="MobiDB-lite"/>
    </source>
</evidence>
<dbReference type="AlphaFoldDB" id="A0A2V1D2C0"/>
<proteinExistence type="predicted"/>
<dbReference type="EMBL" id="KZ805783">
    <property type="protein sequence ID" value="PVH91769.1"/>
    <property type="molecule type" value="Genomic_DNA"/>
</dbReference>
<feature type="compositionally biased region" description="Basic and acidic residues" evidence="1">
    <location>
        <begin position="24"/>
        <end position="73"/>
    </location>
</feature>
<protein>
    <recommendedName>
        <fullName evidence="2">Ubiquitin-like domain-containing protein</fullName>
    </recommendedName>
</protein>
<dbReference type="Pfam" id="PF22893">
    <property type="entry name" value="ULD_2"/>
    <property type="match status" value="1"/>
</dbReference>
<reference evidence="3 4" key="1">
    <citation type="journal article" date="2018" name="Sci. Rep.">
        <title>Comparative genomics provides insights into the lifestyle and reveals functional heterogeneity of dark septate endophytic fungi.</title>
        <authorList>
            <person name="Knapp D.G."/>
            <person name="Nemeth J.B."/>
            <person name="Barry K."/>
            <person name="Hainaut M."/>
            <person name="Henrissat B."/>
            <person name="Johnson J."/>
            <person name="Kuo A."/>
            <person name="Lim J.H.P."/>
            <person name="Lipzen A."/>
            <person name="Nolan M."/>
            <person name="Ohm R.A."/>
            <person name="Tamas L."/>
            <person name="Grigoriev I.V."/>
            <person name="Spatafora J.W."/>
            <person name="Nagy L.G."/>
            <person name="Kovacs G.M."/>
        </authorList>
    </citation>
    <scope>NUCLEOTIDE SEQUENCE [LARGE SCALE GENOMIC DNA]</scope>
    <source>
        <strain evidence="3 4">DSE2036</strain>
    </source>
</reference>
<accession>A0A2V1D2C0</accession>
<organism evidence="3 4">
    <name type="scientific">Periconia macrospinosa</name>
    <dbReference type="NCBI Taxonomy" id="97972"/>
    <lineage>
        <taxon>Eukaryota</taxon>
        <taxon>Fungi</taxon>
        <taxon>Dikarya</taxon>
        <taxon>Ascomycota</taxon>
        <taxon>Pezizomycotina</taxon>
        <taxon>Dothideomycetes</taxon>
        <taxon>Pleosporomycetidae</taxon>
        <taxon>Pleosporales</taxon>
        <taxon>Massarineae</taxon>
        <taxon>Periconiaceae</taxon>
        <taxon>Periconia</taxon>
    </lineage>
</organism>
<feature type="domain" description="Ubiquitin-like" evidence="2">
    <location>
        <begin position="76"/>
        <end position="158"/>
    </location>
</feature>
<evidence type="ECO:0000313" key="4">
    <source>
        <dbReference type="Proteomes" id="UP000244855"/>
    </source>
</evidence>
<evidence type="ECO:0000259" key="2">
    <source>
        <dbReference type="Pfam" id="PF22893"/>
    </source>
</evidence>
<dbReference type="OrthoDB" id="3045089at2759"/>
<feature type="region of interest" description="Disordered" evidence="1">
    <location>
        <begin position="21"/>
        <end position="77"/>
    </location>
</feature>
<evidence type="ECO:0000313" key="3">
    <source>
        <dbReference type="EMBL" id="PVH91769.1"/>
    </source>
</evidence>
<name>A0A2V1D2C0_9PLEO</name>
<dbReference type="STRING" id="97972.A0A2V1D2C0"/>
<sequence length="218" mass="23650">MAKIAKEAAEKKAQAEAAAQLLEAAKETHEEAEAEAAKTADEKALAEAKTAAEELEKAKKAAEEEAAKLKPSDAPKPPIKFKDAVGRKFIFPWHLCKTWKGMEELIKQAFLHVDVIGPHVHEGHYDLISPDSEIILPQVWETIIQPGWAITMHIWPMPEPLPPPKVSEIVPMPADIVYGPPPTKGGKGGGRMARVKIGASVCLCLNMSSPLALLLPLL</sequence>
<dbReference type="InterPro" id="IPR054464">
    <property type="entry name" value="ULD_fung"/>
</dbReference>